<dbReference type="AlphaFoldDB" id="A0A1U8HVE0"/>
<feature type="region of interest" description="Disordered" evidence="1">
    <location>
        <begin position="1"/>
        <end position="29"/>
    </location>
</feature>
<dbReference type="Gene3D" id="3.30.70.270">
    <property type="match status" value="1"/>
</dbReference>
<evidence type="ECO:0000313" key="4">
    <source>
        <dbReference type="RefSeq" id="XP_016669981.1"/>
    </source>
</evidence>
<dbReference type="Pfam" id="PF08284">
    <property type="entry name" value="RVP_2"/>
    <property type="match status" value="1"/>
</dbReference>
<dbReference type="InterPro" id="IPR032567">
    <property type="entry name" value="RTL1-rel"/>
</dbReference>
<dbReference type="PANTHER" id="PTHR15503">
    <property type="entry name" value="LDOC1 RELATED"/>
    <property type="match status" value="1"/>
</dbReference>
<dbReference type="Proteomes" id="UP000818029">
    <property type="component" value="Chromosome A09"/>
</dbReference>
<dbReference type="CDD" id="cd00303">
    <property type="entry name" value="retropepsin_like"/>
    <property type="match status" value="1"/>
</dbReference>
<dbReference type="InterPro" id="IPR021109">
    <property type="entry name" value="Peptidase_aspartic_dom_sf"/>
</dbReference>
<evidence type="ECO:0000256" key="1">
    <source>
        <dbReference type="SAM" id="MobiDB-lite"/>
    </source>
</evidence>
<evidence type="ECO:0000259" key="2">
    <source>
        <dbReference type="Pfam" id="PF17919"/>
    </source>
</evidence>
<keyword evidence="3" id="KW-1185">Reference proteome</keyword>
<organism evidence="3 4">
    <name type="scientific">Gossypium hirsutum</name>
    <name type="common">Upland cotton</name>
    <name type="synonym">Gossypium mexicanum</name>
    <dbReference type="NCBI Taxonomy" id="3635"/>
    <lineage>
        <taxon>Eukaryota</taxon>
        <taxon>Viridiplantae</taxon>
        <taxon>Streptophyta</taxon>
        <taxon>Embryophyta</taxon>
        <taxon>Tracheophyta</taxon>
        <taxon>Spermatophyta</taxon>
        <taxon>Magnoliopsida</taxon>
        <taxon>eudicotyledons</taxon>
        <taxon>Gunneridae</taxon>
        <taxon>Pentapetalae</taxon>
        <taxon>rosids</taxon>
        <taxon>malvids</taxon>
        <taxon>Malvales</taxon>
        <taxon>Malvaceae</taxon>
        <taxon>Malvoideae</taxon>
        <taxon>Gossypium</taxon>
    </lineage>
</organism>
<sequence>MQATGMGIAQPSRGVQQRLRGRGRARGGNACTVSKTLGMMVENTTSEVTVLSPLGQSVRVNKLFKDIPLEVQGMIFLTDIMELSFGEFNLILGMDWLVKHQVNLDCAAKQVVLKTARVMRTVKDFLDVFPDELPGLPPNREVEFGIELLPGIALVSIAPYRMAPKELEELKGYYRRFFEGFSLIVVPLTKLLRKGVSFDWTDKLQESFEKLKKVPTKAPVLIQPEPRKEFTIYSDGSNVGLGCVLMQEVRSDLTFEEEPVQILDRDVKVLRRKSIPLVKVIWRDHRSEEAT</sequence>
<dbReference type="Gene3D" id="2.40.70.10">
    <property type="entry name" value="Acid Proteases"/>
    <property type="match status" value="1"/>
</dbReference>
<protein>
    <recommendedName>
        <fullName evidence="2">Reverse transcriptase/retrotransposon-derived protein RNase H-like domain-containing protein</fullName>
    </recommendedName>
</protein>
<dbReference type="PANTHER" id="PTHR15503:SF45">
    <property type="entry name" value="RNA-DIRECTED DNA POLYMERASE HOMOLOG"/>
    <property type="match status" value="1"/>
</dbReference>
<dbReference type="InterPro" id="IPR043502">
    <property type="entry name" value="DNA/RNA_pol_sf"/>
</dbReference>
<evidence type="ECO:0000313" key="3">
    <source>
        <dbReference type="Proteomes" id="UP000818029"/>
    </source>
</evidence>
<reference evidence="4" key="2">
    <citation type="submission" date="2025-08" db="UniProtKB">
        <authorList>
            <consortium name="RefSeq"/>
        </authorList>
    </citation>
    <scope>IDENTIFICATION</scope>
</reference>
<dbReference type="Pfam" id="PF17919">
    <property type="entry name" value="RT_RNaseH_2"/>
    <property type="match status" value="1"/>
</dbReference>
<name>A0A1U8HVE0_GOSHI</name>
<gene>
    <name evidence="4" type="primary">LOC107889961</name>
</gene>
<dbReference type="STRING" id="3635.A0A1U8HVE0"/>
<feature type="domain" description="Reverse transcriptase/retrotransposon-derived protein RNase H-like" evidence="2">
    <location>
        <begin position="200"/>
        <end position="250"/>
    </location>
</feature>
<dbReference type="PaxDb" id="3635-A0A1U8HVE0"/>
<dbReference type="GeneID" id="107889961"/>
<dbReference type="InterPro" id="IPR041577">
    <property type="entry name" value="RT_RNaseH_2"/>
</dbReference>
<dbReference type="RefSeq" id="XP_016669981.1">
    <property type="nucleotide sequence ID" value="XM_016814492.1"/>
</dbReference>
<dbReference type="InterPro" id="IPR043128">
    <property type="entry name" value="Rev_trsase/Diguanyl_cyclase"/>
</dbReference>
<dbReference type="SUPFAM" id="SSF56672">
    <property type="entry name" value="DNA/RNA polymerases"/>
    <property type="match status" value="1"/>
</dbReference>
<proteinExistence type="predicted"/>
<reference evidence="3" key="1">
    <citation type="journal article" date="2020" name="Nat. Genet.">
        <title>Genomic diversifications of five Gossypium allopolyploid species and their impact on cotton improvement.</title>
        <authorList>
            <person name="Chen Z.J."/>
            <person name="Sreedasyam A."/>
            <person name="Ando A."/>
            <person name="Song Q."/>
            <person name="De Santiago L.M."/>
            <person name="Hulse-Kemp A.M."/>
            <person name="Ding M."/>
            <person name="Ye W."/>
            <person name="Kirkbride R.C."/>
            <person name="Jenkins J."/>
            <person name="Plott C."/>
            <person name="Lovell J."/>
            <person name="Lin Y.M."/>
            <person name="Vaughn R."/>
            <person name="Liu B."/>
            <person name="Simpson S."/>
            <person name="Scheffler B.E."/>
            <person name="Wen L."/>
            <person name="Saski C.A."/>
            <person name="Grover C.E."/>
            <person name="Hu G."/>
            <person name="Conover J.L."/>
            <person name="Carlson J.W."/>
            <person name="Shu S."/>
            <person name="Boston L.B."/>
            <person name="Williams M."/>
            <person name="Peterson D.G."/>
            <person name="McGee K."/>
            <person name="Jones D.C."/>
            <person name="Wendel J.F."/>
            <person name="Stelly D.M."/>
            <person name="Grimwood J."/>
            <person name="Schmutz J."/>
        </authorList>
    </citation>
    <scope>NUCLEOTIDE SEQUENCE [LARGE SCALE GENOMIC DNA]</scope>
    <source>
        <strain evidence="3">cv. TM-1</strain>
    </source>
</reference>
<accession>A0A1U8HVE0</accession>
<dbReference type="KEGG" id="ghi:107889961"/>